<name>A0A9D1NF19_9FIRM</name>
<feature type="transmembrane region" description="Helical" evidence="5">
    <location>
        <begin position="7"/>
        <end position="40"/>
    </location>
</feature>
<reference evidence="7" key="1">
    <citation type="submission" date="2020-10" db="EMBL/GenBank/DDBJ databases">
        <authorList>
            <person name="Gilroy R."/>
        </authorList>
    </citation>
    <scope>NUCLEOTIDE SEQUENCE</scope>
    <source>
        <strain evidence="7">4920</strain>
    </source>
</reference>
<evidence type="ECO:0000313" key="8">
    <source>
        <dbReference type="Proteomes" id="UP000886743"/>
    </source>
</evidence>
<dbReference type="InterPro" id="IPR052165">
    <property type="entry name" value="Membrane_assoc_protease"/>
</dbReference>
<evidence type="ECO:0000256" key="2">
    <source>
        <dbReference type="ARBA" id="ARBA00022692"/>
    </source>
</evidence>
<dbReference type="PANTHER" id="PTHR33507:SF3">
    <property type="entry name" value="INNER MEMBRANE PROTEIN YBBJ"/>
    <property type="match status" value="1"/>
</dbReference>
<evidence type="ECO:0000256" key="4">
    <source>
        <dbReference type="ARBA" id="ARBA00023136"/>
    </source>
</evidence>
<dbReference type="Proteomes" id="UP000886743">
    <property type="component" value="Unassembled WGS sequence"/>
</dbReference>
<dbReference type="InterPro" id="IPR012340">
    <property type="entry name" value="NA-bd_OB-fold"/>
</dbReference>
<dbReference type="InterPro" id="IPR002810">
    <property type="entry name" value="NfeD-like_C"/>
</dbReference>
<dbReference type="AlphaFoldDB" id="A0A9D1NF19"/>
<evidence type="ECO:0000256" key="1">
    <source>
        <dbReference type="ARBA" id="ARBA00004141"/>
    </source>
</evidence>
<keyword evidence="3 5" id="KW-1133">Transmembrane helix</keyword>
<accession>A0A9D1NF19</accession>
<comment type="caution">
    <text evidence="7">The sequence shown here is derived from an EMBL/GenBank/DDBJ whole genome shotgun (WGS) entry which is preliminary data.</text>
</comment>
<keyword evidence="4 5" id="KW-0472">Membrane</keyword>
<evidence type="ECO:0000313" key="7">
    <source>
        <dbReference type="EMBL" id="HIV01937.1"/>
    </source>
</evidence>
<dbReference type="Pfam" id="PF01957">
    <property type="entry name" value="NfeD"/>
    <property type="match status" value="1"/>
</dbReference>
<feature type="transmembrane region" description="Helical" evidence="5">
    <location>
        <begin position="46"/>
        <end position="67"/>
    </location>
</feature>
<dbReference type="GO" id="GO:0005886">
    <property type="term" value="C:plasma membrane"/>
    <property type="evidence" value="ECO:0007669"/>
    <property type="project" value="TreeGrafter"/>
</dbReference>
<dbReference type="EMBL" id="DVOF01000003">
    <property type="protein sequence ID" value="HIV01937.1"/>
    <property type="molecule type" value="Genomic_DNA"/>
</dbReference>
<dbReference type="SUPFAM" id="SSF141322">
    <property type="entry name" value="NfeD domain-like"/>
    <property type="match status" value="1"/>
</dbReference>
<protein>
    <submittedName>
        <fullName evidence="7">NfeD family protein</fullName>
    </submittedName>
</protein>
<feature type="domain" description="NfeD-like C-terminal" evidence="6">
    <location>
        <begin position="81"/>
        <end position="141"/>
    </location>
</feature>
<proteinExistence type="predicted"/>
<keyword evidence="2 5" id="KW-0812">Transmembrane</keyword>
<comment type="subcellular location">
    <subcellularLocation>
        <location evidence="1">Membrane</location>
        <topology evidence="1">Multi-pass membrane protein</topology>
    </subcellularLocation>
</comment>
<sequence>MAEYLWLILSVVLFAVEALTYTLVCIWFAIGAAAAMVAAFCGADVLWQWVIFAAVSAVLLLCTRNAAKKWLMPKKIEKTNADSLIGESGVVTERIDNLNAAGRIKVHGQSWRAKSEDDSIIEVGETVVVTALSGVTLTVRKKD</sequence>
<organism evidence="7 8">
    <name type="scientific">Candidatus Aphodoplasma excrementigallinarum</name>
    <dbReference type="NCBI Taxonomy" id="2840673"/>
    <lineage>
        <taxon>Bacteria</taxon>
        <taxon>Bacillati</taxon>
        <taxon>Bacillota</taxon>
        <taxon>Clostridia</taxon>
        <taxon>Eubacteriales</taxon>
        <taxon>Candidatus Aphodoplasma</taxon>
    </lineage>
</organism>
<reference evidence="7" key="2">
    <citation type="journal article" date="2021" name="PeerJ">
        <title>Extensive microbial diversity within the chicken gut microbiome revealed by metagenomics and culture.</title>
        <authorList>
            <person name="Gilroy R."/>
            <person name="Ravi A."/>
            <person name="Getino M."/>
            <person name="Pursley I."/>
            <person name="Horton D.L."/>
            <person name="Alikhan N.F."/>
            <person name="Baker D."/>
            <person name="Gharbi K."/>
            <person name="Hall N."/>
            <person name="Watson M."/>
            <person name="Adriaenssens E.M."/>
            <person name="Foster-Nyarko E."/>
            <person name="Jarju S."/>
            <person name="Secka A."/>
            <person name="Antonio M."/>
            <person name="Oren A."/>
            <person name="Chaudhuri R.R."/>
            <person name="La Ragione R."/>
            <person name="Hildebrand F."/>
            <person name="Pallen M.J."/>
        </authorList>
    </citation>
    <scope>NUCLEOTIDE SEQUENCE</scope>
    <source>
        <strain evidence="7">4920</strain>
    </source>
</reference>
<dbReference type="Gene3D" id="2.40.50.140">
    <property type="entry name" value="Nucleic acid-binding proteins"/>
    <property type="match status" value="1"/>
</dbReference>
<dbReference type="PANTHER" id="PTHR33507">
    <property type="entry name" value="INNER MEMBRANE PROTEIN YBBJ"/>
    <property type="match status" value="1"/>
</dbReference>
<evidence type="ECO:0000256" key="5">
    <source>
        <dbReference type="SAM" id="Phobius"/>
    </source>
</evidence>
<gene>
    <name evidence="7" type="ORF">IAC74_00070</name>
</gene>
<evidence type="ECO:0000259" key="6">
    <source>
        <dbReference type="Pfam" id="PF01957"/>
    </source>
</evidence>
<evidence type="ECO:0000256" key="3">
    <source>
        <dbReference type="ARBA" id="ARBA00022989"/>
    </source>
</evidence>